<protein>
    <submittedName>
        <fullName evidence="9">Splicing factor</fullName>
    </submittedName>
</protein>
<evidence type="ECO:0000313" key="9">
    <source>
        <dbReference type="EMBL" id="KAJ1733119.1"/>
    </source>
</evidence>
<dbReference type="InterPro" id="IPR000504">
    <property type="entry name" value="RRM_dom"/>
</dbReference>
<evidence type="ECO:0000256" key="2">
    <source>
        <dbReference type="ARBA" id="ARBA00022664"/>
    </source>
</evidence>
<dbReference type="InterPro" id="IPR011990">
    <property type="entry name" value="TPR-like_helical_dom_sf"/>
</dbReference>
<feature type="domain" description="RRM" evidence="8">
    <location>
        <begin position="850"/>
        <end position="926"/>
    </location>
</feature>
<dbReference type="CDD" id="cd00590">
    <property type="entry name" value="RRM_SF"/>
    <property type="match status" value="1"/>
</dbReference>
<feature type="non-terminal residue" evidence="9">
    <location>
        <position position="1005"/>
    </location>
</feature>
<feature type="region of interest" description="Disordered" evidence="7">
    <location>
        <begin position="768"/>
        <end position="843"/>
    </location>
</feature>
<dbReference type="Proteomes" id="UP001143981">
    <property type="component" value="Unassembled WGS sequence"/>
</dbReference>
<dbReference type="InterPro" id="IPR012677">
    <property type="entry name" value="Nucleotide-bd_a/b_plait_sf"/>
</dbReference>
<keyword evidence="10" id="KW-1185">Reference proteome</keyword>
<dbReference type="InterPro" id="IPR035979">
    <property type="entry name" value="RBD_domain_sf"/>
</dbReference>
<accession>A0A9W8CXU9</accession>
<dbReference type="AlphaFoldDB" id="A0A9W8CXU9"/>
<dbReference type="GO" id="GO:0003723">
    <property type="term" value="F:RNA binding"/>
    <property type="evidence" value="ECO:0007669"/>
    <property type="project" value="UniProtKB-UniRule"/>
</dbReference>
<evidence type="ECO:0000259" key="8">
    <source>
        <dbReference type="PROSITE" id="PS50102"/>
    </source>
</evidence>
<feature type="compositionally biased region" description="Low complexity" evidence="7">
    <location>
        <begin position="834"/>
        <end position="843"/>
    </location>
</feature>
<evidence type="ECO:0000313" key="10">
    <source>
        <dbReference type="Proteomes" id="UP001143981"/>
    </source>
</evidence>
<dbReference type="SMART" id="SM00386">
    <property type="entry name" value="HAT"/>
    <property type="match status" value="4"/>
</dbReference>
<evidence type="ECO:0000256" key="5">
    <source>
        <dbReference type="ARBA" id="ARBA00023242"/>
    </source>
</evidence>
<dbReference type="PANTHER" id="PTHR17204">
    <property type="entry name" value="PRE-MRNA PROCESSING PROTEIN PRP39-RELATED"/>
    <property type="match status" value="1"/>
</dbReference>
<reference evidence="9" key="1">
    <citation type="submission" date="2022-07" db="EMBL/GenBank/DDBJ databases">
        <title>Phylogenomic reconstructions and comparative analyses of Kickxellomycotina fungi.</title>
        <authorList>
            <person name="Reynolds N.K."/>
            <person name="Stajich J.E."/>
            <person name="Barry K."/>
            <person name="Grigoriev I.V."/>
            <person name="Crous P."/>
            <person name="Smith M.E."/>
        </authorList>
    </citation>
    <scope>NUCLEOTIDE SEQUENCE</scope>
    <source>
        <strain evidence="9">BCRC 34381</strain>
    </source>
</reference>
<dbReference type="SUPFAM" id="SSF54928">
    <property type="entry name" value="RNA-binding domain, RBD"/>
    <property type="match status" value="1"/>
</dbReference>
<dbReference type="OrthoDB" id="360390at2759"/>
<keyword evidence="6" id="KW-0694">RNA-binding</keyword>
<evidence type="ECO:0000256" key="3">
    <source>
        <dbReference type="ARBA" id="ARBA00022737"/>
    </source>
</evidence>
<evidence type="ECO:0000256" key="7">
    <source>
        <dbReference type="SAM" id="MobiDB-lite"/>
    </source>
</evidence>
<keyword evidence="3" id="KW-0677">Repeat</keyword>
<comment type="subcellular location">
    <subcellularLocation>
        <location evidence="1">Nucleus</location>
    </subcellularLocation>
</comment>
<evidence type="ECO:0000256" key="1">
    <source>
        <dbReference type="ARBA" id="ARBA00004123"/>
    </source>
</evidence>
<keyword evidence="5" id="KW-0539">Nucleus</keyword>
<gene>
    <name evidence="9" type="primary">PRP24</name>
    <name evidence="9" type="ORF">LPJ61_001716</name>
</gene>
<dbReference type="Gene3D" id="3.30.70.330">
    <property type="match status" value="1"/>
</dbReference>
<dbReference type="SUPFAM" id="SSF48452">
    <property type="entry name" value="TPR-like"/>
    <property type="match status" value="1"/>
</dbReference>
<name>A0A9W8CXU9_9FUNG</name>
<dbReference type="GO" id="GO:0008380">
    <property type="term" value="P:RNA splicing"/>
    <property type="evidence" value="ECO:0007669"/>
    <property type="project" value="UniProtKB-KW"/>
</dbReference>
<evidence type="ECO:0000256" key="4">
    <source>
        <dbReference type="ARBA" id="ARBA00023187"/>
    </source>
</evidence>
<dbReference type="PROSITE" id="PS50102">
    <property type="entry name" value="RRM"/>
    <property type="match status" value="1"/>
</dbReference>
<comment type="caution">
    <text evidence="9">The sequence shown here is derived from an EMBL/GenBank/DDBJ whole genome shotgun (WGS) entry which is preliminary data.</text>
</comment>
<dbReference type="GO" id="GO:0006397">
    <property type="term" value="P:mRNA processing"/>
    <property type="evidence" value="ECO:0007669"/>
    <property type="project" value="UniProtKB-KW"/>
</dbReference>
<dbReference type="EMBL" id="JANBOI010000166">
    <property type="protein sequence ID" value="KAJ1733119.1"/>
    <property type="molecule type" value="Genomic_DNA"/>
</dbReference>
<feature type="compositionally biased region" description="Polar residues" evidence="7">
    <location>
        <begin position="801"/>
        <end position="819"/>
    </location>
</feature>
<evidence type="ECO:0000256" key="6">
    <source>
        <dbReference type="PROSITE-ProRule" id="PRU00176"/>
    </source>
</evidence>
<dbReference type="SMART" id="SM00360">
    <property type="entry name" value="RRM"/>
    <property type="match status" value="2"/>
</dbReference>
<keyword evidence="2" id="KW-0507">mRNA processing</keyword>
<organism evidence="9 10">
    <name type="scientific">Coemansia biformis</name>
    <dbReference type="NCBI Taxonomy" id="1286918"/>
    <lineage>
        <taxon>Eukaryota</taxon>
        <taxon>Fungi</taxon>
        <taxon>Fungi incertae sedis</taxon>
        <taxon>Zoopagomycota</taxon>
        <taxon>Kickxellomycotina</taxon>
        <taxon>Kickxellomycetes</taxon>
        <taxon>Kickxellales</taxon>
        <taxon>Kickxellaceae</taxon>
        <taxon>Coemansia</taxon>
    </lineage>
</organism>
<dbReference type="Gene3D" id="1.25.40.10">
    <property type="entry name" value="Tetratricopeptide repeat domain"/>
    <property type="match status" value="2"/>
</dbReference>
<sequence>MSLDSSTTASQPWKEEVAELRQTIGQLTAKMEELRLNHAVALIASLEALETRGPCFEGTELLNPAATWCADAACAINDFAPGIEPRLVAVSLAKLLTGRAKSLVAGLSLNSPEELFKAVKDRFPAANHQLRVLQAVDSGTLFDGIEMALRPAHIRRVYDTISGPADLLAVTFAQALFDINPSIFAMMEVDPVHVTAATFGDICDGFTSRFHIISQQANPMMHQPAPQQQTPVLGHPADPAYRGAYTECIVSPARMETELGALNDLSVFLETLPEKLEKTPYDYGVYMQWVALLRAAGDVESLRVARQYMCSQMAVPEEVLLEWIADEEAQPGAHRDEAVLASIVGLFEIGVRERRSPAMWQQYTGFALRMTDSDDAGTRAAAVAAFGGEDYALGILQRAVEATQANYQKSQAVWLLYKNHIAREIDRTSGAQKDNLVDLLQSVILERLGRPHAGLDDTFSLYSEFTTQHHNDEYEQRMIMANGIFSRTRQQCSQREALEDRLAASDGAWGAFSEYIDQLTQGKGADTDEVTALYERALAHNCYSPEAWCEYIVYLEGAHSDHVAASDAADRAVRSCPWSGKVWAQAIHLAYLRHGHQQAAEAYGRALASHAIDRSMLEYGHVAVAWLTVARLDSAPSPEAVAALLAACDACIETAYALDIRTADPCLLLERCCTSVAAGLAGGVEHARRMWTRVCKARKSCTKAWVLSAEFERAHGSVATARGVYRHASQRRLDNPERLFDAWLALESVAGGLAELYAAERTITAQRHMAQRRAEREARQASAAAKEAGGPSDTAEKLESLSATPSKRQRAASQTSLDNQAAERQDARTGGDNSSPAASHAAAPQTAALPAVYVKGLPQGYGIGDVEGFFGGPANVDRVTMLTDKQGGTHGQAKVVLQSTEALIAALDKSGAKIGGQFVSVHIFRQPRPKRGARVDPAGATVEVRGFSPETGNKQFEAIAKGAGALVRVRRNQAGDIVYVIMGSQEDAVQAVELLNGSVLGGKAL</sequence>
<dbReference type="PANTHER" id="PTHR17204:SF25">
    <property type="entry name" value="RRM DOMAIN-CONTAINING PROTEIN"/>
    <property type="match status" value="1"/>
</dbReference>
<dbReference type="InterPro" id="IPR003107">
    <property type="entry name" value="HAT"/>
</dbReference>
<keyword evidence="4" id="KW-0508">mRNA splicing</keyword>
<dbReference type="GO" id="GO:0005634">
    <property type="term" value="C:nucleus"/>
    <property type="evidence" value="ECO:0007669"/>
    <property type="project" value="UniProtKB-SubCell"/>
</dbReference>
<proteinExistence type="predicted"/>